<dbReference type="EC" id="4.3.3.7" evidence="4 12"/>
<feature type="site" description="Part of a proton relay during catalysis" evidence="12">
    <location>
        <position position="54"/>
    </location>
</feature>
<proteinExistence type="inferred from homology"/>
<comment type="subunit">
    <text evidence="12">Homotetramer; dimer of dimers.</text>
</comment>
<dbReference type="PANTHER" id="PTHR12128">
    <property type="entry name" value="DIHYDRODIPICOLINATE SYNTHASE"/>
    <property type="match status" value="1"/>
</dbReference>
<dbReference type="SUPFAM" id="SSF51569">
    <property type="entry name" value="Aldolase"/>
    <property type="match status" value="1"/>
</dbReference>
<protein>
    <recommendedName>
        <fullName evidence="4 12">4-hydroxy-tetrahydrodipicolinate synthase</fullName>
        <shortName evidence="12">HTPA synthase</shortName>
        <ecNumber evidence="4 12">4.3.3.7</ecNumber>
    </recommendedName>
</protein>
<organism evidence="16">
    <name type="scientific">Taylorella asinigenitalis 14/45</name>
    <dbReference type="NCBI Taxonomy" id="1091495"/>
    <lineage>
        <taxon>Bacteria</taxon>
        <taxon>Pseudomonadati</taxon>
        <taxon>Pseudomonadota</taxon>
        <taxon>Betaproteobacteria</taxon>
        <taxon>Burkholderiales</taxon>
        <taxon>Alcaligenaceae</taxon>
        <taxon>Taylorella</taxon>
    </lineage>
</organism>
<dbReference type="Gene3D" id="3.20.20.70">
    <property type="entry name" value="Aldolase class I"/>
    <property type="match status" value="1"/>
</dbReference>
<keyword evidence="5 12" id="KW-0963">Cytoplasm</keyword>
<evidence type="ECO:0000313" key="16">
    <source>
        <dbReference type="EMBL" id="CCG19127.1"/>
    </source>
</evidence>
<dbReference type="GO" id="GO:0019877">
    <property type="term" value="P:diaminopimelate biosynthetic process"/>
    <property type="evidence" value="ECO:0007669"/>
    <property type="project" value="UniProtKB-UniRule"/>
</dbReference>
<keyword evidence="7 12" id="KW-0220">Diaminopimelate biosynthesis</keyword>
<dbReference type="InterPro" id="IPR002220">
    <property type="entry name" value="DapA-like"/>
</dbReference>
<evidence type="ECO:0000256" key="11">
    <source>
        <dbReference type="ARBA" id="ARBA00047836"/>
    </source>
</evidence>
<dbReference type="InterPro" id="IPR013785">
    <property type="entry name" value="Aldolase_TIM"/>
</dbReference>
<comment type="function">
    <text evidence="1 12">Catalyzes the condensation of (S)-aspartate-beta-semialdehyde [(S)-ASA] and pyruvate to 4-hydroxy-tetrahydrodipicolinate (HTPA).</text>
</comment>
<dbReference type="PRINTS" id="PR00146">
    <property type="entry name" value="DHPICSNTHASE"/>
</dbReference>
<dbReference type="UniPathway" id="UPA00034">
    <property type="reaction ID" value="UER00017"/>
</dbReference>
<dbReference type="PIRSF" id="PIRSF001365">
    <property type="entry name" value="DHDPS"/>
    <property type="match status" value="1"/>
</dbReference>
<evidence type="ECO:0000256" key="8">
    <source>
        <dbReference type="ARBA" id="ARBA00023154"/>
    </source>
</evidence>
<evidence type="ECO:0000256" key="6">
    <source>
        <dbReference type="ARBA" id="ARBA00022605"/>
    </source>
</evidence>
<evidence type="ECO:0000256" key="15">
    <source>
        <dbReference type="PIRSR" id="PIRSR001365-2"/>
    </source>
</evidence>
<feature type="site" description="Part of a proton relay during catalysis" evidence="12">
    <location>
        <position position="117"/>
    </location>
</feature>
<dbReference type="InterPro" id="IPR005263">
    <property type="entry name" value="DapA"/>
</dbReference>
<evidence type="ECO:0000256" key="7">
    <source>
        <dbReference type="ARBA" id="ARBA00022915"/>
    </source>
</evidence>
<dbReference type="HOGENOM" id="CLU_049343_7_1_4"/>
<comment type="catalytic activity">
    <reaction evidence="11 12">
        <text>L-aspartate 4-semialdehyde + pyruvate = (2S,4S)-4-hydroxy-2,3,4,5-tetrahydrodipicolinate + H2O + H(+)</text>
        <dbReference type="Rhea" id="RHEA:34171"/>
        <dbReference type="ChEBI" id="CHEBI:15361"/>
        <dbReference type="ChEBI" id="CHEBI:15377"/>
        <dbReference type="ChEBI" id="CHEBI:15378"/>
        <dbReference type="ChEBI" id="CHEBI:67139"/>
        <dbReference type="ChEBI" id="CHEBI:537519"/>
        <dbReference type="EC" id="4.3.3.7"/>
    </reaction>
</comment>
<name>I7IKE5_9BURK</name>
<comment type="pathway">
    <text evidence="2 12">Amino-acid biosynthesis; L-lysine biosynthesis via DAP pathway; (S)-tetrahydrodipicolinate from L-aspartate: step 3/4.</text>
</comment>
<feature type="binding site" evidence="12 15">
    <location>
        <position position="213"/>
    </location>
    <ligand>
        <name>pyruvate</name>
        <dbReference type="ChEBI" id="CHEBI:15361"/>
    </ligand>
</feature>
<evidence type="ECO:0000256" key="3">
    <source>
        <dbReference type="ARBA" id="ARBA00007592"/>
    </source>
</evidence>
<keyword evidence="9 12" id="KW-0456">Lyase</keyword>
<evidence type="ECO:0000256" key="13">
    <source>
        <dbReference type="PIRNR" id="PIRNR001365"/>
    </source>
</evidence>
<reference evidence="16" key="1">
    <citation type="journal article" date="2012" name="Vet. Microbiol.">
        <title>Comparative genomic analyses of the Taylorellae.</title>
        <authorList>
            <person name="Hauser H."/>
            <person name="Richter D.C."/>
            <person name="van Tonder A."/>
            <person name="Clark L."/>
            <person name="Preston A."/>
        </authorList>
    </citation>
    <scope>NUCLEOTIDE SEQUENCE</scope>
    <source>
        <strain evidence="16">14/45</strain>
    </source>
</reference>
<evidence type="ECO:0000256" key="4">
    <source>
        <dbReference type="ARBA" id="ARBA00012086"/>
    </source>
</evidence>
<dbReference type="InterPro" id="IPR020625">
    <property type="entry name" value="Schiff_base-form_aldolases_AS"/>
</dbReference>
<feature type="active site" description="Proton donor/acceptor" evidence="12 14">
    <location>
        <position position="143"/>
    </location>
</feature>
<accession>I7IKE5</accession>
<evidence type="ECO:0000256" key="14">
    <source>
        <dbReference type="PIRSR" id="PIRSR001365-1"/>
    </source>
</evidence>
<keyword evidence="10 12" id="KW-0704">Schiff base</keyword>
<dbReference type="PROSITE" id="PS00666">
    <property type="entry name" value="DHDPS_2"/>
    <property type="match status" value="1"/>
</dbReference>
<comment type="similarity">
    <text evidence="3 12 13">Belongs to the DapA family.</text>
</comment>
<dbReference type="GO" id="GO:0008840">
    <property type="term" value="F:4-hydroxy-tetrahydrodipicolinate synthase activity"/>
    <property type="evidence" value="ECO:0007669"/>
    <property type="project" value="UniProtKB-UniRule"/>
</dbReference>
<dbReference type="CDD" id="cd00950">
    <property type="entry name" value="DHDPS"/>
    <property type="match status" value="1"/>
</dbReference>
<sequence length="301" mass="32626">MFMIDTSKYPVFKGSLVAMVTPMTPSGDIDRDAFKNLIDWHVVEGSDALIIVGTSGESPTIDFNEHVELVSLAVDHSAGRIPIIAGTGGNSTKEAIFLANHAHKAGASAGLSVVPYYNKPTQEGLFQHYKAISENSELPIILYNVPGRTVIDMKNDTVLRLSELQNIIGLKDATGDISRITELVSNKPEHFQIYSGDDLTAAALILLGAQANITVTGNVAPKLMHELCLAALEGNILKVREINSKLDELNHLLFKEPNPIPVKYAVHKIGKSQLGYRLPLTKITDGLAGKIDQSLKNLNLI</sequence>
<dbReference type="GO" id="GO:0005829">
    <property type="term" value="C:cytosol"/>
    <property type="evidence" value="ECO:0007669"/>
    <property type="project" value="TreeGrafter"/>
</dbReference>
<comment type="caution">
    <text evidence="12">Was originally thought to be a dihydrodipicolinate synthase (DHDPS), catalyzing the condensation of (S)-aspartate-beta-semialdehyde [(S)-ASA] and pyruvate to dihydrodipicolinate (DHDP). However, it was shown in E.coli that the product of the enzymatic reaction is not dihydrodipicolinate but in fact (4S)-4-hydroxy-2,3,4,5-tetrahydro-(2S)-dipicolinic acid (HTPA), and that the consecutive dehydration reaction leading to DHDP is not spontaneous but catalyzed by DapB.</text>
</comment>
<keyword evidence="6 12" id="KW-0028">Amino-acid biosynthesis</keyword>
<dbReference type="EMBL" id="HE681424">
    <property type="protein sequence ID" value="CCG19127.1"/>
    <property type="molecule type" value="Genomic_DNA"/>
</dbReference>
<feature type="binding site" evidence="12">
    <location>
        <position position="55"/>
    </location>
    <ligand>
        <name>pyruvate</name>
        <dbReference type="ChEBI" id="CHEBI:15361"/>
    </ligand>
</feature>
<evidence type="ECO:0000256" key="9">
    <source>
        <dbReference type="ARBA" id="ARBA00023239"/>
    </source>
</evidence>
<dbReference type="KEGG" id="tat:KUM_0327"/>
<evidence type="ECO:0000256" key="5">
    <source>
        <dbReference type="ARBA" id="ARBA00022490"/>
    </source>
</evidence>
<keyword evidence="8 12" id="KW-0457">Lysine biosynthesis</keyword>
<dbReference type="GO" id="GO:0009089">
    <property type="term" value="P:lysine biosynthetic process via diaminopimelate"/>
    <property type="evidence" value="ECO:0007669"/>
    <property type="project" value="UniProtKB-UniRule"/>
</dbReference>
<evidence type="ECO:0000256" key="1">
    <source>
        <dbReference type="ARBA" id="ARBA00003294"/>
    </source>
</evidence>
<feature type="active site" description="Schiff-base intermediate with substrate" evidence="12 14">
    <location>
        <position position="171"/>
    </location>
</feature>
<dbReference type="Pfam" id="PF00701">
    <property type="entry name" value="DHDPS"/>
    <property type="match status" value="1"/>
</dbReference>
<evidence type="ECO:0000256" key="2">
    <source>
        <dbReference type="ARBA" id="ARBA00005120"/>
    </source>
</evidence>
<comment type="subcellular location">
    <subcellularLocation>
        <location evidence="12">Cytoplasm</location>
    </subcellularLocation>
</comment>
<evidence type="ECO:0000256" key="12">
    <source>
        <dbReference type="HAMAP-Rule" id="MF_00418"/>
    </source>
</evidence>
<dbReference type="SMART" id="SM01130">
    <property type="entry name" value="DHDPS"/>
    <property type="match status" value="1"/>
</dbReference>
<gene>
    <name evidence="16" type="primary">dapA2</name>
    <name evidence="12" type="synonym">dapA</name>
    <name evidence="16" type="ORF">KUM_0327</name>
</gene>
<dbReference type="PANTHER" id="PTHR12128:SF66">
    <property type="entry name" value="4-HYDROXY-2-OXOGLUTARATE ALDOLASE, MITOCHONDRIAL"/>
    <property type="match status" value="1"/>
</dbReference>
<dbReference type="AlphaFoldDB" id="I7IKE5"/>
<evidence type="ECO:0000256" key="10">
    <source>
        <dbReference type="ARBA" id="ARBA00023270"/>
    </source>
</evidence>
<dbReference type="HAMAP" id="MF_00418">
    <property type="entry name" value="DapA"/>
    <property type="match status" value="1"/>
</dbReference>
<dbReference type="NCBIfam" id="TIGR00674">
    <property type="entry name" value="dapA"/>
    <property type="match status" value="1"/>
</dbReference>